<dbReference type="InterPro" id="IPR036291">
    <property type="entry name" value="NAD(P)-bd_dom_sf"/>
</dbReference>
<evidence type="ECO:0000313" key="5">
    <source>
        <dbReference type="Proteomes" id="UP000536711"/>
    </source>
</evidence>
<keyword evidence="3" id="KW-0560">Oxidoreductase</keyword>
<gene>
    <name evidence="4" type="ORF">FACUT_4339</name>
</gene>
<dbReference type="InterPro" id="IPR020904">
    <property type="entry name" value="Sc_DH/Rdtase_CS"/>
</dbReference>
<dbReference type="PROSITE" id="PS00061">
    <property type="entry name" value="ADH_SHORT"/>
    <property type="match status" value="1"/>
</dbReference>
<dbReference type="CDD" id="cd05233">
    <property type="entry name" value="SDR_c"/>
    <property type="match status" value="1"/>
</dbReference>
<dbReference type="AlphaFoldDB" id="A0A8H4NV12"/>
<proteinExistence type="inferred from homology"/>
<comment type="similarity">
    <text evidence="1">Belongs to the short-chain dehydrogenases/reductases (SDR) family.</text>
</comment>
<name>A0A8H4NV12_9HYPO</name>
<evidence type="ECO:0000256" key="2">
    <source>
        <dbReference type="ARBA" id="ARBA00022857"/>
    </source>
</evidence>
<dbReference type="Pfam" id="PF00106">
    <property type="entry name" value="adh_short"/>
    <property type="match status" value="1"/>
</dbReference>
<dbReference type="InterPro" id="IPR002347">
    <property type="entry name" value="SDR_fam"/>
</dbReference>
<dbReference type="OrthoDB" id="5079037at2759"/>
<accession>A0A8H4NV12</accession>
<dbReference type="GO" id="GO:0016616">
    <property type="term" value="F:oxidoreductase activity, acting on the CH-OH group of donors, NAD or NADP as acceptor"/>
    <property type="evidence" value="ECO:0007669"/>
    <property type="project" value="UniProtKB-ARBA"/>
</dbReference>
<reference evidence="4 5" key="1">
    <citation type="submission" date="2020-01" db="EMBL/GenBank/DDBJ databases">
        <title>Identification and distribution of gene clusters putatively required for synthesis of sphingolipid metabolism inhibitors in phylogenetically diverse species of the filamentous fungus Fusarium.</title>
        <authorList>
            <person name="Kim H.-S."/>
            <person name="Busman M."/>
            <person name="Brown D.W."/>
            <person name="Divon H."/>
            <person name="Uhlig S."/>
            <person name="Proctor R.H."/>
        </authorList>
    </citation>
    <scope>NUCLEOTIDE SEQUENCE [LARGE SCALE GENOMIC DNA]</scope>
    <source>
        <strain evidence="4 5">NRRL 13308</strain>
    </source>
</reference>
<comment type="caution">
    <text evidence="4">The sequence shown here is derived from an EMBL/GenBank/DDBJ whole genome shotgun (WGS) entry which is preliminary data.</text>
</comment>
<sequence length="260" mass="28357">MATKTVLITGGGNGIGLATVKKLLASTKVAHVLVIDINVSNLATLAQQYPKKLHIVCGDVTKQSDSLKAVKTLIEKAGSISDLILNAGTFKPVGELPTITIEAWKATFDVNFFSVVHMVRLAWPHLLETNGSIIVTSSRVSQKPAQYWTCYATTKSALSYFISCISLETAKIRCVALTPGAVDTDLMRNVMQGEDLPPRMVEFMEKLNGSGDLLHRDQPASGFLKLVETGIPEAMNGKTLYWEDIVNWDTFESGRDILSK</sequence>
<dbReference type="PANTHER" id="PTHR43008">
    <property type="entry name" value="BENZIL REDUCTASE"/>
    <property type="match status" value="1"/>
</dbReference>
<dbReference type="GO" id="GO:0050664">
    <property type="term" value="F:oxidoreductase activity, acting on NAD(P)H, oxygen as acceptor"/>
    <property type="evidence" value="ECO:0007669"/>
    <property type="project" value="TreeGrafter"/>
</dbReference>
<dbReference type="SUPFAM" id="SSF51735">
    <property type="entry name" value="NAD(P)-binding Rossmann-fold domains"/>
    <property type="match status" value="1"/>
</dbReference>
<dbReference type="PANTHER" id="PTHR43008:SF8">
    <property type="entry name" value="BENZIL REDUCTASE ((S)-BENZOIN FORMING) IRC24"/>
    <property type="match status" value="1"/>
</dbReference>
<keyword evidence="5" id="KW-1185">Reference proteome</keyword>
<protein>
    <submittedName>
        <fullName evidence="4">Uncharacterized protein</fullName>
    </submittedName>
</protein>
<organism evidence="4 5">
    <name type="scientific">Fusarium acutatum</name>
    <dbReference type="NCBI Taxonomy" id="78861"/>
    <lineage>
        <taxon>Eukaryota</taxon>
        <taxon>Fungi</taxon>
        <taxon>Dikarya</taxon>
        <taxon>Ascomycota</taxon>
        <taxon>Pezizomycotina</taxon>
        <taxon>Sordariomycetes</taxon>
        <taxon>Hypocreomycetidae</taxon>
        <taxon>Hypocreales</taxon>
        <taxon>Nectriaceae</taxon>
        <taxon>Fusarium</taxon>
        <taxon>Fusarium fujikuroi species complex</taxon>
    </lineage>
</organism>
<evidence type="ECO:0000256" key="1">
    <source>
        <dbReference type="ARBA" id="ARBA00006484"/>
    </source>
</evidence>
<dbReference type="PRINTS" id="PR00081">
    <property type="entry name" value="GDHRDH"/>
</dbReference>
<evidence type="ECO:0000256" key="3">
    <source>
        <dbReference type="ARBA" id="ARBA00023002"/>
    </source>
</evidence>
<dbReference type="Gene3D" id="3.40.50.720">
    <property type="entry name" value="NAD(P)-binding Rossmann-like Domain"/>
    <property type="match status" value="1"/>
</dbReference>
<dbReference type="EMBL" id="JAADJF010000096">
    <property type="protein sequence ID" value="KAF4439157.1"/>
    <property type="molecule type" value="Genomic_DNA"/>
</dbReference>
<dbReference type="Proteomes" id="UP000536711">
    <property type="component" value="Unassembled WGS sequence"/>
</dbReference>
<evidence type="ECO:0000313" key="4">
    <source>
        <dbReference type="EMBL" id="KAF4439157.1"/>
    </source>
</evidence>
<keyword evidence="2" id="KW-0521">NADP</keyword>